<dbReference type="SUPFAM" id="SSF111331">
    <property type="entry name" value="NAD kinase/diacylglycerol kinase-like"/>
    <property type="match status" value="1"/>
</dbReference>
<dbReference type="Gene3D" id="3.40.50.10330">
    <property type="entry name" value="Probable inorganic polyphosphate/atp-NAD kinase, domain 1"/>
    <property type="match status" value="1"/>
</dbReference>
<dbReference type="Pfam" id="PF00781">
    <property type="entry name" value="DAGK_cat"/>
    <property type="match status" value="1"/>
</dbReference>
<dbReference type="PANTHER" id="PTHR12358">
    <property type="entry name" value="SPHINGOSINE KINASE"/>
    <property type="match status" value="1"/>
</dbReference>
<dbReference type="InterPro" id="IPR017438">
    <property type="entry name" value="ATP-NAD_kinase_N"/>
</dbReference>
<dbReference type="PANTHER" id="PTHR12358:SF106">
    <property type="entry name" value="LIPID KINASE YEGS"/>
    <property type="match status" value="1"/>
</dbReference>
<dbReference type="InterPro" id="IPR050187">
    <property type="entry name" value="Lipid_Phosphate_FormReg"/>
</dbReference>
<dbReference type="PROSITE" id="PS50146">
    <property type="entry name" value="DAGK"/>
    <property type="match status" value="1"/>
</dbReference>
<evidence type="ECO:0000256" key="5">
    <source>
        <dbReference type="ARBA" id="ARBA00022777"/>
    </source>
</evidence>
<dbReference type="GO" id="GO:0008654">
    <property type="term" value="P:phospholipid biosynthetic process"/>
    <property type="evidence" value="ECO:0007669"/>
    <property type="project" value="UniProtKB-KW"/>
</dbReference>
<evidence type="ECO:0000256" key="2">
    <source>
        <dbReference type="ARBA" id="ARBA00005983"/>
    </source>
</evidence>
<accession>A0A0A6VS77</accession>
<dbReference type="GO" id="GO:0004143">
    <property type="term" value="F:ATP-dependent diacylglycerol kinase activity"/>
    <property type="evidence" value="ECO:0007669"/>
    <property type="project" value="TreeGrafter"/>
</dbReference>
<keyword evidence="7" id="KW-0443">Lipid metabolism</keyword>
<gene>
    <name evidence="10" type="ORF">GY22_10710</name>
</gene>
<evidence type="ECO:0000313" key="11">
    <source>
        <dbReference type="Proteomes" id="UP000030466"/>
    </source>
</evidence>
<dbReference type="Pfam" id="PF19279">
    <property type="entry name" value="YegS_C"/>
    <property type="match status" value="1"/>
</dbReference>
<protein>
    <recommendedName>
        <fullName evidence="9">DAGKc domain-containing protein</fullName>
    </recommendedName>
</protein>
<comment type="cofactor">
    <cofactor evidence="1">
        <name>Mg(2+)</name>
        <dbReference type="ChEBI" id="CHEBI:18420"/>
    </cofactor>
</comment>
<comment type="caution">
    <text evidence="10">The sequence shown here is derived from an EMBL/GenBank/DDBJ whole genome shotgun (WGS) entry which is preliminary data.</text>
</comment>
<dbReference type="AlphaFoldDB" id="A0A0A6VS77"/>
<evidence type="ECO:0000256" key="8">
    <source>
        <dbReference type="ARBA" id="ARBA00023264"/>
    </source>
</evidence>
<dbReference type="InterPro" id="IPR016064">
    <property type="entry name" value="NAD/diacylglycerol_kinase_sf"/>
</dbReference>
<evidence type="ECO:0000256" key="6">
    <source>
        <dbReference type="ARBA" id="ARBA00022840"/>
    </source>
</evidence>
<comment type="similarity">
    <text evidence="2">Belongs to the diacylglycerol/lipid kinase family.</text>
</comment>
<name>A0A0A6VS77_KOCRO</name>
<keyword evidence="5" id="KW-0418">Kinase</keyword>
<dbReference type="Proteomes" id="UP000030466">
    <property type="component" value="Unassembled WGS sequence"/>
</dbReference>
<keyword evidence="7" id="KW-0444">Lipid biosynthesis</keyword>
<keyword evidence="3" id="KW-0808">Transferase</keyword>
<keyword evidence="8" id="KW-1208">Phospholipid metabolism</keyword>
<evidence type="ECO:0000259" key="9">
    <source>
        <dbReference type="PROSITE" id="PS50146"/>
    </source>
</evidence>
<dbReference type="GO" id="GO:0005886">
    <property type="term" value="C:plasma membrane"/>
    <property type="evidence" value="ECO:0007669"/>
    <property type="project" value="TreeGrafter"/>
</dbReference>
<keyword evidence="4" id="KW-0547">Nucleotide-binding</keyword>
<reference evidence="10 11" key="1">
    <citation type="journal article" date="2003" name="Int. J. Syst. Evol. Microbiol.">
        <title>Kocuria polaris sp. nov., an orange-pigmented psychrophilic bacterium isolated from an Antarctic cyanobacterial mat sample.</title>
        <authorList>
            <person name="Reddy G.S."/>
            <person name="Prakash J.S."/>
            <person name="Prabahar V."/>
            <person name="Matsumoto G.I."/>
            <person name="Stackebrandt E."/>
            <person name="Shivaji S."/>
        </authorList>
    </citation>
    <scope>NUCLEOTIDE SEQUENCE [LARGE SCALE GENOMIC DNA]</scope>
    <source>
        <strain evidence="10 11">CMS 76or</strain>
    </source>
</reference>
<keyword evidence="11" id="KW-1185">Reference proteome</keyword>
<feature type="domain" description="DAGKc" evidence="9">
    <location>
        <begin position="5"/>
        <end position="149"/>
    </location>
</feature>
<dbReference type="SMART" id="SM00046">
    <property type="entry name" value="DAGKc"/>
    <property type="match status" value="1"/>
</dbReference>
<dbReference type="Gene3D" id="2.60.200.40">
    <property type="match status" value="1"/>
</dbReference>
<sequence>MAEPGPSRGVFVLAVNPCAGRGRALEDAHRAAELLRTGGDEAVVLSAAGLGTLVGLVRDRLRAHALTTRALVVVGGDGMVQAGLGVLVELAAQGVDVPLGVVPCGTGNDLARHLRVPLRDPVAAAGRILRRLDDPRDRRLDVGRVRFADGRTSCFATALCAGFDAVVNERANRWLRPAGSSRYLLAVLVEIARLRTVHYRLEIEDAGGRRRTERRDGVLLNVANTSSIGGGLRIVPDARADDGLLELFTVAPLGRARFLLLFPRLFSGRHVALESVRIERVRAVAVDAPDVTVYADGERLGPLPVRVDVLPAAVRVLA</sequence>
<evidence type="ECO:0000256" key="1">
    <source>
        <dbReference type="ARBA" id="ARBA00001946"/>
    </source>
</evidence>
<evidence type="ECO:0000313" key="10">
    <source>
        <dbReference type="EMBL" id="KHD97168.1"/>
    </source>
</evidence>
<evidence type="ECO:0000256" key="7">
    <source>
        <dbReference type="ARBA" id="ARBA00023209"/>
    </source>
</evidence>
<dbReference type="InterPro" id="IPR045540">
    <property type="entry name" value="YegS/DAGK_C"/>
</dbReference>
<organism evidence="10 11">
    <name type="scientific">Kocuria rosea subsp. polaris</name>
    <dbReference type="NCBI Taxonomy" id="136273"/>
    <lineage>
        <taxon>Bacteria</taxon>
        <taxon>Bacillati</taxon>
        <taxon>Actinomycetota</taxon>
        <taxon>Actinomycetes</taxon>
        <taxon>Micrococcales</taxon>
        <taxon>Micrococcaceae</taxon>
        <taxon>Kocuria</taxon>
    </lineage>
</organism>
<evidence type="ECO:0000256" key="3">
    <source>
        <dbReference type="ARBA" id="ARBA00022679"/>
    </source>
</evidence>
<proteinExistence type="inferred from homology"/>
<dbReference type="EMBL" id="JSUH01000009">
    <property type="protein sequence ID" value="KHD97168.1"/>
    <property type="molecule type" value="Genomic_DNA"/>
</dbReference>
<dbReference type="RefSeq" id="WP_035927287.1">
    <property type="nucleotide sequence ID" value="NZ_JSUH01000009.1"/>
</dbReference>
<dbReference type="OrthoDB" id="142078at2"/>
<keyword evidence="6" id="KW-0067">ATP-binding</keyword>
<dbReference type="InterPro" id="IPR001206">
    <property type="entry name" value="Diacylglycerol_kinase_cat_dom"/>
</dbReference>
<evidence type="ECO:0000256" key="4">
    <source>
        <dbReference type="ARBA" id="ARBA00022741"/>
    </source>
</evidence>
<dbReference type="GO" id="GO:0005524">
    <property type="term" value="F:ATP binding"/>
    <property type="evidence" value="ECO:0007669"/>
    <property type="project" value="UniProtKB-KW"/>
</dbReference>
<keyword evidence="7" id="KW-0594">Phospholipid biosynthesis</keyword>